<evidence type="ECO:0000313" key="1">
    <source>
        <dbReference type="EMBL" id="CUO77166.1"/>
    </source>
</evidence>
<proteinExistence type="predicted"/>
<accession>A0A174HU85</accession>
<dbReference type="GO" id="GO:0016787">
    <property type="term" value="F:hydrolase activity"/>
    <property type="evidence" value="ECO:0007669"/>
    <property type="project" value="UniProtKB-KW"/>
</dbReference>
<evidence type="ECO:0000313" key="2">
    <source>
        <dbReference type="Proteomes" id="UP000095409"/>
    </source>
</evidence>
<dbReference type="InterPro" id="IPR029058">
    <property type="entry name" value="AB_hydrolase_fold"/>
</dbReference>
<dbReference type="GeneID" id="79802570"/>
<dbReference type="EMBL" id="CYZD01000024">
    <property type="protein sequence ID" value="CUO77166.1"/>
    <property type="molecule type" value="Genomic_DNA"/>
</dbReference>
<organism evidence="1 2">
    <name type="scientific">Blautia obeum</name>
    <dbReference type="NCBI Taxonomy" id="40520"/>
    <lineage>
        <taxon>Bacteria</taxon>
        <taxon>Bacillati</taxon>
        <taxon>Bacillota</taxon>
        <taxon>Clostridia</taxon>
        <taxon>Lachnospirales</taxon>
        <taxon>Lachnospiraceae</taxon>
        <taxon>Blautia</taxon>
    </lineage>
</organism>
<dbReference type="Gene3D" id="3.40.50.1820">
    <property type="entry name" value="alpha/beta hydrolase"/>
    <property type="match status" value="1"/>
</dbReference>
<dbReference type="SUPFAM" id="SSF53474">
    <property type="entry name" value="alpha/beta-Hydrolases"/>
    <property type="match status" value="1"/>
</dbReference>
<dbReference type="RefSeq" id="WP_005421736.1">
    <property type="nucleotide sequence ID" value="NZ_CYZD01000024.1"/>
</dbReference>
<protein>
    <submittedName>
        <fullName evidence="1">Alpha/beta hydrolase family</fullName>
    </submittedName>
</protein>
<dbReference type="Proteomes" id="UP000095409">
    <property type="component" value="Unassembled WGS sequence"/>
</dbReference>
<sequence>MKTYEELLSDIEDDMELMGALHIVYAMEENGVLTGYDYLPEEPYTISVTLKDLQEKIHQQMLYDKASAYTYDSDKSAPKLAVIFPGIGYTADKPLLYYASRLARHYGYQILAVSYGTLPENVKGDHAKMKQAFELAYEQTEQALQDIDWNSYGSILFISKSIGTVIASAYASRHNIKGKSILFTPLTGTFSFARPGSIAFHGTADPWAETDSIRTLAEQKEVPLFLTPNANHSLETGDVQADLSIIKATMEHVNRFIATP</sequence>
<reference evidence="1 2" key="1">
    <citation type="submission" date="2015-09" db="EMBL/GenBank/DDBJ databases">
        <authorList>
            <consortium name="Pathogen Informatics"/>
        </authorList>
    </citation>
    <scope>NUCLEOTIDE SEQUENCE [LARGE SCALE GENOMIC DNA]</scope>
    <source>
        <strain evidence="1 2">2789STDY5608837</strain>
    </source>
</reference>
<name>A0A174HU85_9FIRM</name>
<keyword evidence="1" id="KW-0378">Hydrolase</keyword>
<gene>
    <name evidence="1" type="ORF">ERS852394_02993</name>
</gene>
<dbReference type="AlphaFoldDB" id="A0A174HU85"/>